<evidence type="ECO:0000256" key="1">
    <source>
        <dbReference type="ARBA" id="ARBA00022679"/>
    </source>
</evidence>
<dbReference type="GO" id="GO:0009401">
    <property type="term" value="P:phosphoenolpyruvate-dependent sugar phosphotransferase system"/>
    <property type="evidence" value="ECO:0007669"/>
    <property type="project" value="UniProtKB-KW"/>
</dbReference>
<keyword evidence="4" id="KW-0812">Transmembrane</keyword>
<reference evidence="6 7" key="1">
    <citation type="submission" date="2018-11" db="EMBL/GenBank/DDBJ databases">
        <title>Novel Erysipelotrichaceae bacterium isolated from small intestine of a swine.</title>
        <authorList>
            <person name="Kim J.S."/>
            <person name="Choe H."/>
            <person name="Lee Y.R."/>
            <person name="Kim K.M."/>
            <person name="Park D.S."/>
        </authorList>
    </citation>
    <scope>NUCLEOTIDE SEQUENCE [LARGE SCALE GENOMIC DNA]</scope>
    <source>
        <strain evidence="6 7">SG0102</strain>
    </source>
</reference>
<comment type="caution">
    <text evidence="3">Lacks conserved residue(s) required for the propagation of feature annotation.</text>
</comment>
<name>A0A3G9JNM5_9FIRM</name>
<dbReference type="Proteomes" id="UP000268059">
    <property type="component" value="Chromosome"/>
</dbReference>
<organism evidence="6 7">
    <name type="scientific">Intestinibaculum porci</name>
    <dbReference type="NCBI Taxonomy" id="2487118"/>
    <lineage>
        <taxon>Bacteria</taxon>
        <taxon>Bacillati</taxon>
        <taxon>Bacillota</taxon>
        <taxon>Erysipelotrichia</taxon>
        <taxon>Erysipelotrichales</taxon>
        <taxon>Erysipelotrichaceae</taxon>
        <taxon>Intestinibaculum</taxon>
    </lineage>
</organism>
<evidence type="ECO:0000313" key="6">
    <source>
        <dbReference type="EMBL" id="BBH25828.1"/>
    </source>
</evidence>
<dbReference type="OrthoDB" id="1639798at2"/>
<dbReference type="InterPro" id="IPR036878">
    <property type="entry name" value="Glu_permease_IIB"/>
</dbReference>
<keyword evidence="7" id="KW-1185">Reference proteome</keyword>
<dbReference type="PROSITE" id="PS51098">
    <property type="entry name" value="PTS_EIIB_TYPE_1"/>
    <property type="match status" value="1"/>
</dbReference>
<dbReference type="AlphaFoldDB" id="A0A3G9JNM5"/>
<dbReference type="RefSeq" id="WP_125118743.1">
    <property type="nucleotide sequence ID" value="NZ_AP019309.1"/>
</dbReference>
<accession>A0A3G9JNM5</accession>
<dbReference type="Gene3D" id="3.30.1360.60">
    <property type="entry name" value="Glucose permease domain IIB"/>
    <property type="match status" value="1"/>
</dbReference>
<protein>
    <recommendedName>
        <fullName evidence="5">PTS EIIB type-1 domain-containing protein</fullName>
    </recommendedName>
</protein>
<gene>
    <name evidence="6" type="ORF">SG0102_07620</name>
</gene>
<evidence type="ECO:0000256" key="4">
    <source>
        <dbReference type="SAM" id="Phobius"/>
    </source>
</evidence>
<feature type="transmembrane region" description="Helical" evidence="4">
    <location>
        <begin position="6"/>
        <end position="24"/>
    </location>
</feature>
<keyword evidence="4" id="KW-0472">Membrane</keyword>
<evidence type="ECO:0000259" key="5">
    <source>
        <dbReference type="PROSITE" id="PS51098"/>
    </source>
</evidence>
<dbReference type="SUPFAM" id="SSF55604">
    <property type="entry name" value="Glucose permease domain IIB"/>
    <property type="match status" value="1"/>
</dbReference>
<dbReference type="EMBL" id="AP019309">
    <property type="protein sequence ID" value="BBH25828.1"/>
    <property type="molecule type" value="Genomic_DNA"/>
</dbReference>
<dbReference type="KEGG" id="ebm:SG0102_07620"/>
<sequence length="114" mass="11842">MDQTTLIVIIVACVIALFVIAYFVSKARTKKKATECPIDLEALFKALGGVDNIVKAESTPSTLRATLESQNGIDLDAIKALGASGVVQGADSVTMIFGKASAAIEAAMNARLGK</sequence>
<dbReference type="InterPro" id="IPR001996">
    <property type="entry name" value="PTS_IIB_1"/>
</dbReference>
<keyword evidence="4" id="KW-1133">Transmembrane helix</keyword>
<evidence type="ECO:0000256" key="3">
    <source>
        <dbReference type="PROSITE-ProRule" id="PRU00421"/>
    </source>
</evidence>
<dbReference type="InParanoid" id="A0A3G9JNM5"/>
<evidence type="ECO:0000256" key="2">
    <source>
        <dbReference type="ARBA" id="ARBA00022683"/>
    </source>
</evidence>
<evidence type="ECO:0000313" key="7">
    <source>
        <dbReference type="Proteomes" id="UP000268059"/>
    </source>
</evidence>
<feature type="domain" description="PTS EIIB type-1" evidence="5">
    <location>
        <begin position="37"/>
        <end position="114"/>
    </location>
</feature>
<keyword evidence="2" id="KW-0598">Phosphotransferase system</keyword>
<dbReference type="GO" id="GO:0008982">
    <property type="term" value="F:protein-N(PI)-phosphohistidine-sugar phosphotransferase activity"/>
    <property type="evidence" value="ECO:0007669"/>
    <property type="project" value="InterPro"/>
</dbReference>
<proteinExistence type="predicted"/>
<keyword evidence="1" id="KW-0808">Transferase</keyword>